<dbReference type="GO" id="GO:0050113">
    <property type="term" value="F:inositol oxygenase activity"/>
    <property type="evidence" value="ECO:0007669"/>
    <property type="project" value="UniProtKB-UniRule"/>
</dbReference>
<dbReference type="InterPro" id="IPR007828">
    <property type="entry name" value="Inositol_oxygenase"/>
</dbReference>
<evidence type="ECO:0000256" key="12">
    <source>
        <dbReference type="PIRSR" id="PIRSR607828-1"/>
    </source>
</evidence>
<evidence type="ECO:0000256" key="5">
    <source>
        <dbReference type="ARBA" id="ARBA00019269"/>
    </source>
</evidence>
<feature type="binding site" evidence="13">
    <location>
        <position position="276"/>
    </location>
    <ligand>
        <name>Fe cation</name>
        <dbReference type="ChEBI" id="CHEBI:24875"/>
        <label>1</label>
    </ligand>
</feature>
<dbReference type="EC" id="1.13.99.1" evidence="4 14"/>
<dbReference type="GO" id="GO:0005737">
    <property type="term" value="C:cytoplasm"/>
    <property type="evidence" value="ECO:0007669"/>
    <property type="project" value="UniProtKB-SubCell"/>
</dbReference>
<keyword evidence="7 13" id="KW-0479">Metal-binding</keyword>
<dbReference type="PANTHER" id="PTHR12588">
    <property type="entry name" value="MYOINOSITOL OXYGENASE"/>
    <property type="match status" value="1"/>
</dbReference>
<evidence type="ECO:0000256" key="8">
    <source>
        <dbReference type="ARBA" id="ARBA00023002"/>
    </source>
</evidence>
<comment type="cofactor">
    <cofactor evidence="13 14">
        <name>Fe cation</name>
        <dbReference type="ChEBI" id="CHEBI:24875"/>
    </cofactor>
    <text evidence="13 14">Binds 2 iron ions per subunit.</text>
</comment>
<keyword evidence="16" id="KW-1185">Reference proteome</keyword>
<evidence type="ECO:0000256" key="7">
    <source>
        <dbReference type="ARBA" id="ARBA00022723"/>
    </source>
</evidence>
<dbReference type="PANTHER" id="PTHR12588:SF0">
    <property type="entry name" value="INOSITOL OXYGENASE"/>
    <property type="match status" value="1"/>
</dbReference>
<comment type="pathway">
    <text evidence="2 14">Polyol metabolism; myo-inositol degradation into D-glucuronate; D-glucuronate from myo-inositol: step 1/1.</text>
</comment>
<proteinExistence type="inferred from homology"/>
<evidence type="ECO:0000313" key="15">
    <source>
        <dbReference type="EMBL" id="TFJ79972.1"/>
    </source>
</evidence>
<evidence type="ECO:0000256" key="11">
    <source>
        <dbReference type="ARBA" id="ARBA00048271"/>
    </source>
</evidence>
<evidence type="ECO:0000256" key="9">
    <source>
        <dbReference type="ARBA" id="ARBA00023004"/>
    </source>
</evidence>
<name>A0A4D9CLJ8_9STRA</name>
<evidence type="ECO:0000256" key="3">
    <source>
        <dbReference type="ARBA" id="ARBA00005286"/>
    </source>
</evidence>
<accession>A0A4D9CLJ8</accession>
<dbReference type="UniPathway" id="UPA00111">
    <property type="reaction ID" value="UER00527"/>
</dbReference>
<reference evidence="15 16" key="1">
    <citation type="submission" date="2019-01" db="EMBL/GenBank/DDBJ databases">
        <title>Nuclear Genome Assembly of the Microalgal Biofuel strain Nannochloropsis salina CCMP1776.</title>
        <authorList>
            <person name="Hovde B."/>
        </authorList>
    </citation>
    <scope>NUCLEOTIDE SEQUENCE [LARGE SCALE GENOMIC DNA]</scope>
    <source>
        <strain evidence="15 16">CCMP1776</strain>
    </source>
</reference>
<protein>
    <recommendedName>
        <fullName evidence="5 14">Inositol oxygenase</fullName>
        <ecNumber evidence="4 14">1.13.99.1</ecNumber>
    </recommendedName>
    <alternativeName>
        <fullName evidence="10 14">Myo-inositol oxygenase</fullName>
    </alternativeName>
</protein>
<evidence type="ECO:0000256" key="1">
    <source>
        <dbReference type="ARBA" id="ARBA00004496"/>
    </source>
</evidence>
<sequence length="310" mass="35102">MTKNAGHPAAEPCTGVTVAPAADEITSIKTATGKNASEFRNYTDSALQMRVAAHYRGMRLNQTVDFHKRMEEKYSFAPEKHRAVMSIQEAFQALEKYVDSSDPDIDQPNLTHMLQTAEGIRKAGHPDWMQLVGLLHDMGKIQFLWGDAANGQKGTAHGPQWALGGDTWVVGCAIPSSVVFPEFNALNPDMQDARYKSADGIYEAGCGIENLRWAWGHDEYMYRMLVANKTTLPKAALAMVRFHSAYPWHEKGEYARFMGPGDEVLLHWVRLFNRFDLYTKDEESAVDVEALWPYYQKLIDKYLPPGRLRW</sequence>
<dbReference type="SUPFAM" id="SSF109604">
    <property type="entry name" value="HD-domain/PDEase-like"/>
    <property type="match status" value="1"/>
</dbReference>
<dbReference type="Gene3D" id="1.10.3210.10">
    <property type="entry name" value="Hypothetical protein af1432"/>
    <property type="match status" value="1"/>
</dbReference>
<dbReference type="AlphaFoldDB" id="A0A4D9CLJ8"/>
<evidence type="ECO:0000256" key="4">
    <source>
        <dbReference type="ARBA" id="ARBA00011919"/>
    </source>
</evidence>
<evidence type="ECO:0000256" key="6">
    <source>
        <dbReference type="ARBA" id="ARBA00022490"/>
    </source>
</evidence>
<feature type="binding site" evidence="13">
    <location>
        <position position="112"/>
    </location>
    <ligand>
        <name>Fe cation</name>
        <dbReference type="ChEBI" id="CHEBI:24875"/>
        <label>1</label>
    </ligand>
</feature>
<comment type="subcellular location">
    <subcellularLocation>
        <location evidence="1 14">Cytoplasm</location>
    </subcellularLocation>
</comment>
<feature type="binding site" evidence="13">
    <location>
        <position position="136"/>
    </location>
    <ligand>
        <name>Fe cation</name>
        <dbReference type="ChEBI" id="CHEBI:24875"/>
        <label>1</label>
    </ligand>
</feature>
<feature type="binding site" evidence="13">
    <location>
        <position position="137"/>
    </location>
    <ligand>
        <name>Fe cation</name>
        <dbReference type="ChEBI" id="CHEBI:24875"/>
        <label>1</label>
    </ligand>
</feature>
<evidence type="ECO:0000313" key="16">
    <source>
        <dbReference type="Proteomes" id="UP000355283"/>
    </source>
</evidence>
<keyword evidence="8 14" id="KW-0560">Oxidoreductase</keyword>
<feature type="binding site" evidence="13">
    <location>
        <position position="217"/>
    </location>
    <ligand>
        <name>Fe cation</name>
        <dbReference type="ChEBI" id="CHEBI:24875"/>
        <label>1</label>
    </ligand>
</feature>
<feature type="binding site" evidence="12">
    <location>
        <begin position="243"/>
        <end position="244"/>
    </location>
    <ligand>
        <name>substrate</name>
    </ligand>
</feature>
<evidence type="ECO:0000256" key="10">
    <source>
        <dbReference type="ARBA" id="ARBA00029668"/>
    </source>
</evidence>
<keyword evidence="6 14" id="KW-0963">Cytoplasm</keyword>
<dbReference type="OrthoDB" id="5151075at2759"/>
<feature type="binding site" evidence="12">
    <location>
        <position position="140"/>
    </location>
    <ligand>
        <name>substrate</name>
    </ligand>
</feature>
<comment type="caution">
    <text evidence="15">The sequence shown here is derived from an EMBL/GenBank/DDBJ whole genome shotgun (WGS) entry which is preliminary data.</text>
</comment>
<organism evidence="15 16">
    <name type="scientific">Nannochloropsis salina CCMP1776</name>
    <dbReference type="NCBI Taxonomy" id="1027361"/>
    <lineage>
        <taxon>Eukaryota</taxon>
        <taxon>Sar</taxon>
        <taxon>Stramenopiles</taxon>
        <taxon>Ochrophyta</taxon>
        <taxon>Eustigmatophyceae</taxon>
        <taxon>Eustigmatales</taxon>
        <taxon>Monodopsidaceae</taxon>
        <taxon>Microchloropsis</taxon>
        <taxon>Microchloropsis salina</taxon>
    </lineage>
</organism>
<comment type="catalytic activity">
    <reaction evidence="11 14">
        <text>myo-inositol + O2 = D-glucuronate + H2O + H(+)</text>
        <dbReference type="Rhea" id="RHEA:23696"/>
        <dbReference type="ChEBI" id="CHEBI:15377"/>
        <dbReference type="ChEBI" id="CHEBI:15378"/>
        <dbReference type="ChEBI" id="CHEBI:15379"/>
        <dbReference type="ChEBI" id="CHEBI:17268"/>
        <dbReference type="ChEBI" id="CHEBI:58720"/>
        <dbReference type="EC" id="1.13.99.1"/>
    </reaction>
</comment>
<comment type="similarity">
    <text evidence="3 14">Belongs to the myo-inositol oxygenase family.</text>
</comment>
<feature type="binding site" evidence="12">
    <location>
        <begin position="165"/>
        <end position="166"/>
    </location>
    <ligand>
        <name>substrate</name>
    </ligand>
</feature>
<evidence type="ECO:0000256" key="13">
    <source>
        <dbReference type="PIRSR" id="PIRSR607828-2"/>
    </source>
</evidence>
<evidence type="ECO:0000256" key="2">
    <source>
        <dbReference type="ARBA" id="ARBA00005167"/>
    </source>
</evidence>
<dbReference type="Pfam" id="PF05153">
    <property type="entry name" value="MIOX"/>
    <property type="match status" value="1"/>
</dbReference>
<dbReference type="Proteomes" id="UP000355283">
    <property type="component" value="Unassembled WGS sequence"/>
</dbReference>
<feature type="binding site" evidence="12">
    <location>
        <begin position="99"/>
        <end position="101"/>
    </location>
    <ligand>
        <name>substrate</name>
    </ligand>
</feature>
<keyword evidence="9 13" id="KW-0408">Iron</keyword>
<gene>
    <name evidence="15" type="ORF">NSK_008530</name>
</gene>
<dbReference type="GO" id="GO:0019310">
    <property type="term" value="P:inositol catabolic process"/>
    <property type="evidence" value="ECO:0007669"/>
    <property type="project" value="UniProtKB-UniRule"/>
</dbReference>
<dbReference type="EMBL" id="SDOX01000183">
    <property type="protein sequence ID" value="TFJ79972.1"/>
    <property type="molecule type" value="Genomic_DNA"/>
</dbReference>
<feature type="binding site" evidence="13">
    <location>
        <position position="243"/>
    </location>
    <ligand>
        <name>Fe cation</name>
        <dbReference type="ChEBI" id="CHEBI:24875"/>
        <label>1</label>
    </ligand>
</feature>
<dbReference type="GO" id="GO:0005506">
    <property type="term" value="F:iron ion binding"/>
    <property type="evidence" value="ECO:0007669"/>
    <property type="project" value="InterPro"/>
</dbReference>
<evidence type="ECO:0000256" key="14">
    <source>
        <dbReference type="RuleBase" id="RU367039"/>
    </source>
</evidence>
<feature type="binding site" evidence="12">
    <location>
        <position position="40"/>
    </location>
    <ligand>
        <name>substrate</name>
    </ligand>
</feature>